<evidence type="ECO:0000313" key="3">
    <source>
        <dbReference type="Proteomes" id="UP000183926"/>
    </source>
</evidence>
<dbReference type="EMBL" id="FPBL01000005">
    <property type="protein sequence ID" value="SFU62629.1"/>
    <property type="molecule type" value="Genomic_DNA"/>
</dbReference>
<dbReference type="Proteomes" id="UP000183926">
    <property type="component" value="Unassembled WGS sequence"/>
</dbReference>
<evidence type="ECO:0000256" key="1">
    <source>
        <dbReference type="SAM" id="Phobius"/>
    </source>
</evidence>
<accession>A0A1I7HPS6</accession>
<keyword evidence="1" id="KW-0472">Membrane</keyword>
<sequence length="97" mass="11219">MDITALREYDSKDAEKTIVLRAFFRIILLLPKGVLAESGFMTRFSKLLRALLKTVLRLPFALNFSILMGTFVTLTLFRDSLENHIEKKNNKQICKLE</sequence>
<organism evidence="2 3">
    <name type="scientific">Nitrosomonas eutropha</name>
    <dbReference type="NCBI Taxonomy" id="916"/>
    <lineage>
        <taxon>Bacteria</taxon>
        <taxon>Pseudomonadati</taxon>
        <taxon>Pseudomonadota</taxon>
        <taxon>Betaproteobacteria</taxon>
        <taxon>Nitrosomonadales</taxon>
        <taxon>Nitrosomonadaceae</taxon>
        <taxon>Nitrosomonas</taxon>
    </lineage>
</organism>
<proteinExistence type="predicted"/>
<evidence type="ECO:0000313" key="2">
    <source>
        <dbReference type="EMBL" id="SFU62629.1"/>
    </source>
</evidence>
<feature type="transmembrane region" description="Helical" evidence="1">
    <location>
        <begin position="55"/>
        <end position="77"/>
    </location>
</feature>
<dbReference type="RefSeq" id="WP_074928470.1">
    <property type="nucleotide sequence ID" value="NZ_FPBL01000005.1"/>
</dbReference>
<protein>
    <submittedName>
        <fullName evidence="2">Uncharacterized protein</fullName>
    </submittedName>
</protein>
<name>A0A1I7HPS6_9PROT</name>
<gene>
    <name evidence="2" type="ORF">SAMN05216339_105143</name>
</gene>
<keyword evidence="1" id="KW-0812">Transmembrane</keyword>
<feature type="transmembrane region" description="Helical" evidence="1">
    <location>
        <begin position="18"/>
        <end position="35"/>
    </location>
</feature>
<reference evidence="2 3" key="1">
    <citation type="submission" date="2016-10" db="EMBL/GenBank/DDBJ databases">
        <authorList>
            <person name="de Groot N.N."/>
        </authorList>
    </citation>
    <scope>NUCLEOTIDE SEQUENCE [LARGE SCALE GENOMIC DNA]</scope>
    <source>
        <strain evidence="2 3">Nm24</strain>
    </source>
</reference>
<dbReference type="AlphaFoldDB" id="A0A1I7HPS6"/>
<keyword evidence="1" id="KW-1133">Transmembrane helix</keyword>